<dbReference type="EMBL" id="DF968183">
    <property type="protein sequence ID" value="GAP44809.1"/>
    <property type="molecule type" value="Genomic_DNA"/>
</dbReference>
<dbReference type="RefSeq" id="WP_062044672.1">
    <property type="nucleotide sequence ID" value="NZ_DF968183.1"/>
</dbReference>
<proteinExistence type="predicted"/>
<evidence type="ECO:0000313" key="2">
    <source>
        <dbReference type="EMBL" id="GAP44809.1"/>
    </source>
</evidence>
<dbReference type="PROSITE" id="PS51257">
    <property type="entry name" value="PROKAR_LIPOPROTEIN"/>
    <property type="match status" value="1"/>
</dbReference>
<evidence type="ECO:0000256" key="1">
    <source>
        <dbReference type="SAM" id="SignalP"/>
    </source>
</evidence>
<feature type="chain" id="PRO_5006633619" description="Lipoprotein" evidence="1">
    <location>
        <begin position="21"/>
        <end position="313"/>
    </location>
</feature>
<dbReference type="OrthoDB" id="658429at2"/>
<dbReference type="STRING" id="1678841.TBC1_12620"/>
<accession>A0A0S7C6G9</accession>
<gene>
    <name evidence="2" type="ORF">TBC1_12620</name>
</gene>
<keyword evidence="3" id="KW-1185">Reference proteome</keyword>
<sequence>MKSIICLKTPVLIMTILALALTSCTKDDLEKGRNDPSTLTQLTTDEATVEDISNEALQDVEGVLSYQGNGLKSTMEIPCNATIDSTSVINDTITIYITYDGLSCNGRRFRTGQVEIRKRVGTRWGMQGASVNVRYRNFSVTRVASGHTIVINSNKTFTNVSGGFIYMLGHNGFTRLIHRVEGAMQVTFGDSTSRTWNVARQRTYTGTRGELIMTTDGFGTSGSYDNLVVWGTNRNSEVFYTQIVQPVVYKAACDWNPVSGIKVHQIPEASKSATITYGFDSNYQPVTGDDCPTHYKVDWVNGTYTGSSFLPLR</sequence>
<protein>
    <recommendedName>
        <fullName evidence="4">Lipoprotein</fullName>
    </recommendedName>
</protein>
<reference evidence="2" key="1">
    <citation type="journal article" date="2015" name="Genome Announc.">
        <title>Draft Genome Sequence of Bacteroidales Strain TBC1, a Novel Isolate from a Methanogenic Wastewater Treatment System.</title>
        <authorList>
            <person name="Tourlousse D.M."/>
            <person name="Matsuura N."/>
            <person name="Sun L."/>
            <person name="Toyonaga M."/>
            <person name="Kuroda K."/>
            <person name="Ohashi A."/>
            <person name="Cruz R."/>
            <person name="Yamaguchi T."/>
            <person name="Sekiguchi Y."/>
        </authorList>
    </citation>
    <scope>NUCLEOTIDE SEQUENCE [LARGE SCALE GENOMIC DNA]</scope>
    <source>
        <strain evidence="2">TBC1</strain>
    </source>
</reference>
<dbReference type="Proteomes" id="UP000053091">
    <property type="component" value="Unassembled WGS sequence"/>
</dbReference>
<evidence type="ECO:0008006" key="4">
    <source>
        <dbReference type="Google" id="ProtNLM"/>
    </source>
</evidence>
<organism evidence="2">
    <name type="scientific">Lentimicrobium saccharophilum</name>
    <dbReference type="NCBI Taxonomy" id="1678841"/>
    <lineage>
        <taxon>Bacteria</taxon>
        <taxon>Pseudomonadati</taxon>
        <taxon>Bacteroidota</taxon>
        <taxon>Bacteroidia</taxon>
        <taxon>Bacteroidales</taxon>
        <taxon>Lentimicrobiaceae</taxon>
        <taxon>Lentimicrobium</taxon>
    </lineage>
</organism>
<name>A0A0S7C6G9_9BACT</name>
<evidence type="ECO:0000313" key="3">
    <source>
        <dbReference type="Proteomes" id="UP000053091"/>
    </source>
</evidence>
<feature type="signal peptide" evidence="1">
    <location>
        <begin position="1"/>
        <end position="20"/>
    </location>
</feature>
<dbReference type="AlphaFoldDB" id="A0A0S7C6G9"/>
<keyword evidence="1" id="KW-0732">Signal</keyword>